<organism evidence="1 2">
    <name type="scientific">Diabrotica balteata</name>
    <name type="common">Banded cucumber beetle</name>
    <dbReference type="NCBI Taxonomy" id="107213"/>
    <lineage>
        <taxon>Eukaryota</taxon>
        <taxon>Metazoa</taxon>
        <taxon>Ecdysozoa</taxon>
        <taxon>Arthropoda</taxon>
        <taxon>Hexapoda</taxon>
        <taxon>Insecta</taxon>
        <taxon>Pterygota</taxon>
        <taxon>Neoptera</taxon>
        <taxon>Endopterygota</taxon>
        <taxon>Coleoptera</taxon>
        <taxon>Polyphaga</taxon>
        <taxon>Cucujiformia</taxon>
        <taxon>Chrysomeloidea</taxon>
        <taxon>Chrysomelidae</taxon>
        <taxon>Galerucinae</taxon>
        <taxon>Diabroticina</taxon>
        <taxon>Diabroticites</taxon>
        <taxon>Diabrotica</taxon>
    </lineage>
</organism>
<dbReference type="Proteomes" id="UP001153709">
    <property type="component" value="Chromosome 4"/>
</dbReference>
<keyword evidence="2" id="KW-1185">Reference proteome</keyword>
<protein>
    <submittedName>
        <fullName evidence="1">Uncharacterized protein</fullName>
    </submittedName>
</protein>
<dbReference type="EMBL" id="OU898279">
    <property type="protein sequence ID" value="CAG9833330.1"/>
    <property type="molecule type" value="Genomic_DNA"/>
</dbReference>
<dbReference type="PROSITE" id="PS51257">
    <property type="entry name" value="PROKAR_LIPOPROTEIN"/>
    <property type="match status" value="1"/>
</dbReference>
<proteinExistence type="predicted"/>
<gene>
    <name evidence="1" type="ORF">DIABBA_LOCUS6740</name>
</gene>
<dbReference type="AlphaFoldDB" id="A0A9N9XA13"/>
<sequence>MLSYACRKSMKRSWIVQLNSHPFSSSCLRVMI</sequence>
<reference evidence="1" key="1">
    <citation type="submission" date="2022-01" db="EMBL/GenBank/DDBJ databases">
        <authorList>
            <person name="King R."/>
        </authorList>
    </citation>
    <scope>NUCLEOTIDE SEQUENCE</scope>
</reference>
<evidence type="ECO:0000313" key="1">
    <source>
        <dbReference type="EMBL" id="CAG9833330.1"/>
    </source>
</evidence>
<accession>A0A9N9XA13</accession>
<name>A0A9N9XA13_DIABA</name>
<evidence type="ECO:0000313" key="2">
    <source>
        <dbReference type="Proteomes" id="UP001153709"/>
    </source>
</evidence>